<evidence type="ECO:0000259" key="2">
    <source>
        <dbReference type="PROSITE" id="PS50994"/>
    </source>
</evidence>
<dbReference type="InterPro" id="IPR036397">
    <property type="entry name" value="RNaseH_sf"/>
</dbReference>
<reference evidence="3 4" key="1">
    <citation type="submission" date="2014-07" db="EMBL/GenBank/DDBJ databases">
        <title>Biosystematic studies on Modestobacter strains isolated from extreme hyper-arid desert soil and from historic building.</title>
        <authorList>
            <person name="Bukarasam K."/>
            <person name="Bull A."/>
            <person name="Girard G."/>
            <person name="van Wezel G."/>
            <person name="Goodfellow M."/>
        </authorList>
    </citation>
    <scope>NUCLEOTIDE SEQUENCE [LARGE SCALE GENOMIC DNA]</scope>
    <source>
        <strain evidence="3 4">KNN45-2b</strain>
    </source>
</reference>
<name>A0A098Y5Z9_9ACTN</name>
<gene>
    <name evidence="3" type="ORF">IN07_14960</name>
</gene>
<feature type="compositionally biased region" description="Basic and acidic residues" evidence="1">
    <location>
        <begin position="440"/>
        <end position="453"/>
    </location>
</feature>
<feature type="domain" description="Integrase catalytic" evidence="2">
    <location>
        <begin position="103"/>
        <end position="308"/>
    </location>
</feature>
<dbReference type="GO" id="GO:0015074">
    <property type="term" value="P:DNA integration"/>
    <property type="evidence" value="ECO:0007669"/>
    <property type="project" value="InterPro"/>
</dbReference>
<sequence>MKAVAAKWGVSPRAVYTWLKDSRLADGSPKPERKRFEPTVEHLTVVAQEQDMQSAHGLLEEAGLVTCSYETFARAMRERTNPTLLAAALDGYPGLVNNRAYLSWTAPHRNHTWHLDHTIMDLWVWPSHKHRSPIKPQVTVVVDGYSSLLHAVPWKTPVNGDMVGAALVEFGTERDYLGVTVGGQPEQVVCDNAAQHFGPSMREGVERLGWILAPTAAYSSWQNGIAERALGLLNKRLANRAPGATKAGKIRTGASRHAARLPKDIKPEDVLGWSVFCDLLQDTVNEINTTIRMKKHGRTRLDAFAADPTELRHLDLVEYRTSLMTSGDLTYMWTKNGLNFDGNSYFGTGLKYGHRYRIRYLPTNRDFIEVFDLDNEWICQATRADLMTREQVAPFLAERAETEREFQAIEKGVIHFRRQIAAGSQAGVTYGDEDTSYDGSEDRAAVVNRHDSQSTEAEPDTPADTTDSNDSSEPKKTQAGSPRKGTGRPPAPRVPATPPPAEDDAARQATARLAAKYGSALQPQEPTEPGTRRSTDASACPVDSSRASEAPTHDEEEHQ</sequence>
<organism evidence="3 4">
    <name type="scientific">Modestobacter caceresii</name>
    <dbReference type="NCBI Taxonomy" id="1522368"/>
    <lineage>
        <taxon>Bacteria</taxon>
        <taxon>Bacillati</taxon>
        <taxon>Actinomycetota</taxon>
        <taxon>Actinomycetes</taxon>
        <taxon>Geodermatophilales</taxon>
        <taxon>Geodermatophilaceae</taxon>
        <taxon>Modestobacter</taxon>
    </lineage>
</organism>
<evidence type="ECO:0000256" key="1">
    <source>
        <dbReference type="SAM" id="MobiDB-lite"/>
    </source>
</evidence>
<dbReference type="PROSITE" id="PS50994">
    <property type="entry name" value="INTEGRASE"/>
    <property type="match status" value="1"/>
</dbReference>
<keyword evidence="4" id="KW-1185">Reference proteome</keyword>
<dbReference type="Proteomes" id="UP000029713">
    <property type="component" value="Unassembled WGS sequence"/>
</dbReference>
<dbReference type="SUPFAM" id="SSF53098">
    <property type="entry name" value="Ribonuclease H-like"/>
    <property type="match status" value="1"/>
</dbReference>
<dbReference type="SUPFAM" id="SSF50610">
    <property type="entry name" value="mu transposase, C-terminal domain"/>
    <property type="match status" value="1"/>
</dbReference>
<proteinExistence type="predicted"/>
<protein>
    <recommendedName>
        <fullName evidence="2">Integrase catalytic domain-containing protein</fullName>
    </recommendedName>
</protein>
<dbReference type="AlphaFoldDB" id="A0A098Y5Z9"/>
<feature type="compositionally biased region" description="Pro residues" evidence="1">
    <location>
        <begin position="489"/>
        <end position="500"/>
    </location>
</feature>
<dbReference type="EMBL" id="JPMX01000066">
    <property type="protein sequence ID" value="KGH45845.1"/>
    <property type="molecule type" value="Genomic_DNA"/>
</dbReference>
<dbReference type="InterPro" id="IPR001584">
    <property type="entry name" value="Integrase_cat-core"/>
</dbReference>
<accession>A0A098Y5Z9</accession>
<evidence type="ECO:0000313" key="3">
    <source>
        <dbReference type="EMBL" id="KGH45845.1"/>
    </source>
</evidence>
<evidence type="ECO:0000313" key="4">
    <source>
        <dbReference type="Proteomes" id="UP000029713"/>
    </source>
</evidence>
<dbReference type="Gene3D" id="3.30.420.10">
    <property type="entry name" value="Ribonuclease H-like superfamily/Ribonuclease H"/>
    <property type="match status" value="1"/>
</dbReference>
<dbReference type="STRING" id="1522368.IN07_14960"/>
<dbReference type="GO" id="GO:0003676">
    <property type="term" value="F:nucleic acid binding"/>
    <property type="evidence" value="ECO:0007669"/>
    <property type="project" value="InterPro"/>
</dbReference>
<dbReference type="InterPro" id="IPR009004">
    <property type="entry name" value="Transposase_Mu_C"/>
</dbReference>
<dbReference type="InterPro" id="IPR012337">
    <property type="entry name" value="RNaseH-like_sf"/>
</dbReference>
<comment type="caution">
    <text evidence="3">The sequence shown here is derived from an EMBL/GenBank/DDBJ whole genome shotgun (WGS) entry which is preliminary data.</text>
</comment>
<feature type="region of interest" description="Disordered" evidence="1">
    <location>
        <begin position="427"/>
        <end position="559"/>
    </location>
</feature>